<dbReference type="InterPro" id="IPR011419">
    <property type="entry name" value="ATP12_ATP_synth-F1-assembly"/>
</dbReference>
<name>N1PV62_DOTSN</name>
<dbReference type="InterPro" id="IPR042272">
    <property type="entry name" value="ATP12_ATP_synth-F1-assembly_N"/>
</dbReference>
<dbReference type="GO" id="GO:0033615">
    <property type="term" value="P:mitochondrial proton-transporting ATP synthase complex assembly"/>
    <property type="evidence" value="ECO:0007669"/>
    <property type="project" value="TreeGrafter"/>
</dbReference>
<keyword evidence="3" id="KW-0809">Transit peptide</keyword>
<keyword evidence="5" id="KW-0143">Chaperone</keyword>
<feature type="region of interest" description="Disordered" evidence="6">
    <location>
        <begin position="48"/>
        <end position="70"/>
    </location>
</feature>
<comment type="similarity">
    <text evidence="2">Belongs to the ATP12 family.</text>
</comment>
<dbReference type="InterPro" id="IPR023335">
    <property type="entry name" value="ATP12_ortho_dom_sf"/>
</dbReference>
<dbReference type="Gene3D" id="3.30.2180.10">
    <property type="entry name" value="ATP12-like"/>
    <property type="match status" value="1"/>
</dbReference>
<dbReference type="HOGENOM" id="CLU_395348_0_0_1"/>
<dbReference type="PANTHER" id="PTHR21013:SF10">
    <property type="entry name" value="ATP SYNTHASE MITOCHONDRIAL F1 COMPLEX ASSEMBLY FACTOR 2"/>
    <property type="match status" value="1"/>
</dbReference>
<dbReference type="EMBL" id="KB446536">
    <property type="protein sequence ID" value="EME47366.1"/>
    <property type="molecule type" value="Genomic_DNA"/>
</dbReference>
<dbReference type="PANTHER" id="PTHR21013">
    <property type="entry name" value="ATP SYNTHASE MITOCHONDRIAL F1 COMPLEX ASSEMBLY FACTOR 2/ATP12 PROTEIN, MITOCHONDRIAL PRECURSOR"/>
    <property type="match status" value="1"/>
</dbReference>
<dbReference type="InterPro" id="IPR029058">
    <property type="entry name" value="AB_hydrolase_fold"/>
</dbReference>
<dbReference type="InterPro" id="IPR013094">
    <property type="entry name" value="AB_hydrolase_3"/>
</dbReference>
<dbReference type="Pfam" id="PF07542">
    <property type="entry name" value="ATP12"/>
    <property type="match status" value="1"/>
</dbReference>
<dbReference type="OrthoDB" id="5322896at2759"/>
<reference evidence="8 9" key="2">
    <citation type="journal article" date="2012" name="PLoS Pathog.">
        <title>Diverse lifestyles and strategies of plant pathogenesis encoded in the genomes of eighteen Dothideomycetes fungi.</title>
        <authorList>
            <person name="Ohm R.A."/>
            <person name="Feau N."/>
            <person name="Henrissat B."/>
            <person name="Schoch C.L."/>
            <person name="Horwitz B.A."/>
            <person name="Barry K.W."/>
            <person name="Condon B.J."/>
            <person name="Copeland A.C."/>
            <person name="Dhillon B."/>
            <person name="Glaser F."/>
            <person name="Hesse C.N."/>
            <person name="Kosti I."/>
            <person name="LaButti K."/>
            <person name="Lindquist E.A."/>
            <person name="Lucas S."/>
            <person name="Salamov A.A."/>
            <person name="Bradshaw R.E."/>
            <person name="Ciuffetti L."/>
            <person name="Hamelin R.C."/>
            <person name="Kema G.H.J."/>
            <person name="Lawrence C."/>
            <person name="Scott J.A."/>
            <person name="Spatafora J.W."/>
            <person name="Turgeon B.G."/>
            <person name="de Wit P.J.G.M."/>
            <person name="Zhong S."/>
            <person name="Goodwin S.B."/>
            <person name="Grigoriev I.V."/>
        </authorList>
    </citation>
    <scope>NUCLEOTIDE SEQUENCE [LARGE SCALE GENOMIC DNA]</scope>
    <source>
        <strain evidence="9">NZE10 / CBS 128990</strain>
    </source>
</reference>
<evidence type="ECO:0000313" key="9">
    <source>
        <dbReference type="Proteomes" id="UP000016933"/>
    </source>
</evidence>
<dbReference type="GO" id="GO:0016787">
    <property type="term" value="F:hydrolase activity"/>
    <property type="evidence" value="ECO:0007669"/>
    <property type="project" value="InterPro"/>
</dbReference>
<dbReference type="eggNOG" id="KOG1515">
    <property type="taxonomic scope" value="Eukaryota"/>
</dbReference>
<dbReference type="eggNOG" id="KOG3015">
    <property type="taxonomic scope" value="Eukaryota"/>
</dbReference>
<comment type="subcellular location">
    <subcellularLocation>
        <location evidence="1">Mitochondrion</location>
    </subcellularLocation>
</comment>
<proteinExistence type="inferred from homology"/>
<evidence type="ECO:0000256" key="4">
    <source>
        <dbReference type="ARBA" id="ARBA00023128"/>
    </source>
</evidence>
<dbReference type="Proteomes" id="UP000016933">
    <property type="component" value="Unassembled WGS sequence"/>
</dbReference>
<organism evidence="8 9">
    <name type="scientific">Dothistroma septosporum (strain NZE10 / CBS 128990)</name>
    <name type="common">Red band needle blight fungus</name>
    <name type="synonym">Mycosphaerella pini</name>
    <dbReference type="NCBI Taxonomy" id="675120"/>
    <lineage>
        <taxon>Eukaryota</taxon>
        <taxon>Fungi</taxon>
        <taxon>Dikarya</taxon>
        <taxon>Ascomycota</taxon>
        <taxon>Pezizomycotina</taxon>
        <taxon>Dothideomycetes</taxon>
        <taxon>Dothideomycetidae</taxon>
        <taxon>Mycosphaerellales</taxon>
        <taxon>Mycosphaerellaceae</taxon>
        <taxon>Dothistroma</taxon>
    </lineage>
</organism>
<dbReference type="STRING" id="675120.N1PV62"/>
<dbReference type="SUPFAM" id="SSF53474">
    <property type="entry name" value="alpha/beta-Hydrolases"/>
    <property type="match status" value="1"/>
</dbReference>
<dbReference type="Gene3D" id="3.40.50.1820">
    <property type="entry name" value="alpha/beta hydrolase"/>
    <property type="match status" value="1"/>
</dbReference>
<evidence type="ECO:0000256" key="2">
    <source>
        <dbReference type="ARBA" id="ARBA00008231"/>
    </source>
</evidence>
<accession>N1PV62</accession>
<dbReference type="Gene3D" id="1.10.3580.10">
    <property type="entry name" value="ATP12 ATPase"/>
    <property type="match status" value="1"/>
</dbReference>
<evidence type="ECO:0000259" key="7">
    <source>
        <dbReference type="Pfam" id="PF07859"/>
    </source>
</evidence>
<protein>
    <recommendedName>
        <fullName evidence="7">Alpha/beta hydrolase fold-3 domain-containing protein</fullName>
    </recommendedName>
</protein>
<evidence type="ECO:0000256" key="1">
    <source>
        <dbReference type="ARBA" id="ARBA00004173"/>
    </source>
</evidence>
<reference evidence="9" key="1">
    <citation type="journal article" date="2012" name="PLoS Genet.">
        <title>The genomes of the fungal plant pathogens Cladosporium fulvum and Dothistroma septosporum reveal adaptation to different hosts and lifestyles but also signatures of common ancestry.</title>
        <authorList>
            <person name="de Wit P.J.G.M."/>
            <person name="van der Burgt A."/>
            <person name="Oekmen B."/>
            <person name="Stergiopoulos I."/>
            <person name="Abd-Elsalam K.A."/>
            <person name="Aerts A.L."/>
            <person name="Bahkali A.H."/>
            <person name="Beenen H.G."/>
            <person name="Chettri P."/>
            <person name="Cox M.P."/>
            <person name="Datema E."/>
            <person name="de Vries R.P."/>
            <person name="Dhillon B."/>
            <person name="Ganley A.R."/>
            <person name="Griffiths S.A."/>
            <person name="Guo Y."/>
            <person name="Hamelin R.C."/>
            <person name="Henrissat B."/>
            <person name="Kabir M.S."/>
            <person name="Jashni M.K."/>
            <person name="Kema G."/>
            <person name="Klaubauf S."/>
            <person name="Lapidus A."/>
            <person name="Levasseur A."/>
            <person name="Lindquist E."/>
            <person name="Mehrabi R."/>
            <person name="Ohm R.A."/>
            <person name="Owen T.J."/>
            <person name="Salamov A."/>
            <person name="Schwelm A."/>
            <person name="Schijlen E."/>
            <person name="Sun H."/>
            <person name="van den Burg H.A."/>
            <person name="van Ham R.C.H.J."/>
            <person name="Zhang S."/>
            <person name="Goodwin S.B."/>
            <person name="Grigoriev I.V."/>
            <person name="Collemare J."/>
            <person name="Bradshaw R.E."/>
        </authorList>
    </citation>
    <scope>NUCLEOTIDE SEQUENCE [LARGE SCALE GENOMIC DNA]</scope>
    <source>
        <strain evidence="9">NZE10 / CBS 128990</strain>
    </source>
</reference>
<evidence type="ECO:0000313" key="8">
    <source>
        <dbReference type="EMBL" id="EME47366.1"/>
    </source>
</evidence>
<evidence type="ECO:0000256" key="3">
    <source>
        <dbReference type="ARBA" id="ARBA00022946"/>
    </source>
</evidence>
<feature type="domain" description="Alpha/beta hydrolase fold-3" evidence="7">
    <location>
        <begin position="468"/>
        <end position="670"/>
    </location>
</feature>
<gene>
    <name evidence="8" type="ORF">DOTSEDRAFT_50781</name>
</gene>
<dbReference type="GO" id="GO:0005739">
    <property type="term" value="C:mitochondrion"/>
    <property type="evidence" value="ECO:0007669"/>
    <property type="project" value="UniProtKB-SubCell"/>
</dbReference>
<keyword evidence="9" id="KW-1185">Reference proteome</keyword>
<dbReference type="AlphaFoldDB" id="N1PV62"/>
<sequence>MEAALFGSAFKAACSRSARRRLHRLALARPSICHQCLLHTTAVKEATPVAHPSVPGPPPSAPQAAVSLPQNRVARKQQQAEALRQGQNVKPDPAKPTSALQKRFWKNVSVKETDEGLQVLLDSRPVRTASRQVLTLPKNKRALATAIALEWDHLVSAQQALKQHYIPMTSITSRAMDIEAADQQGNVAIRENLVKMVMRYLATDTLLCWAPEKSRHDPMENMSTRQDAPERNLRQRQKDVAEPILAFLTTHIFPGVEIVEVLSEDSIIPKSQPEMTTEVVRGWVSDLAPYDLAALERGVLATKSLLIAVRLLVEWSQEWKRLQKEPEMKTTRFGIEQAEEAATLETVHQTEQWGEVEDTHDVNKEDLRRQLGSAILLTSTTRWISILEFISSHYTMPQTMQAQDLANLLSAFAKQFPADGNPLLERAVYDQVHKAGTECPGVSYEDVEVAGRPAIWVKPEGAKEGRVVLFMHGGGYSFGSPNGHRKLTAHLAKACNTIALSIDYRLTPEHPFPGPLDDCVHAYKWLLSQNFSPEHIITAGDSCGGGLATAVPLALKQQGIPLPGAAVSLSPWYDMTLSGKSMETNSTNDVLNTRPFVNKLADRYTAGDESLRANALCSPIFGDLEGMPPHWISCGGYDMLLDDGQRVAEKLKEAGVEVVLDVGEGQQHVYEFGVGRMREADESVAKIGKWVQGKVGS</sequence>
<dbReference type="Pfam" id="PF07859">
    <property type="entry name" value="Abhydrolase_3"/>
    <property type="match status" value="1"/>
</dbReference>
<dbReference type="SUPFAM" id="SSF160909">
    <property type="entry name" value="ATP12-like"/>
    <property type="match status" value="1"/>
</dbReference>
<evidence type="ECO:0000256" key="5">
    <source>
        <dbReference type="ARBA" id="ARBA00023186"/>
    </source>
</evidence>
<keyword evidence="4" id="KW-0496">Mitochondrion</keyword>
<evidence type="ECO:0000256" key="6">
    <source>
        <dbReference type="SAM" id="MobiDB-lite"/>
    </source>
</evidence>